<dbReference type="PANTHER" id="PTHR33048:SF132">
    <property type="entry name" value="MEMBRANE PROTEIN, PUTATIVE (AFU_ORTHOLOGUE AFUA_6G07820)-RELATED"/>
    <property type="match status" value="1"/>
</dbReference>
<keyword evidence="4 6" id="KW-0472">Membrane</keyword>
<comment type="subcellular location">
    <subcellularLocation>
        <location evidence="1">Membrane</location>
        <topology evidence="1">Multi-pass membrane protein</topology>
    </subcellularLocation>
</comment>
<dbReference type="InParanoid" id="A0A1Y2EIV5"/>
<feature type="transmembrane region" description="Helical" evidence="6">
    <location>
        <begin position="12"/>
        <end position="31"/>
    </location>
</feature>
<dbReference type="RefSeq" id="XP_040720969.1">
    <property type="nucleotide sequence ID" value="XM_040865147.1"/>
</dbReference>
<keyword evidence="3 6" id="KW-1133">Transmembrane helix</keyword>
<feature type="transmembrane region" description="Helical" evidence="6">
    <location>
        <begin position="84"/>
        <end position="105"/>
    </location>
</feature>
<proteinExistence type="inferred from homology"/>
<evidence type="ECO:0000313" key="8">
    <source>
        <dbReference type="EMBL" id="ORY71377.1"/>
    </source>
</evidence>
<dbReference type="STRING" id="1141098.A0A1Y2EIV5"/>
<organism evidence="8 9">
    <name type="scientific">Pseudomassariella vexata</name>
    <dbReference type="NCBI Taxonomy" id="1141098"/>
    <lineage>
        <taxon>Eukaryota</taxon>
        <taxon>Fungi</taxon>
        <taxon>Dikarya</taxon>
        <taxon>Ascomycota</taxon>
        <taxon>Pezizomycotina</taxon>
        <taxon>Sordariomycetes</taxon>
        <taxon>Xylariomycetidae</taxon>
        <taxon>Amphisphaeriales</taxon>
        <taxon>Pseudomassariaceae</taxon>
        <taxon>Pseudomassariella</taxon>
    </lineage>
</organism>
<dbReference type="GO" id="GO:0016020">
    <property type="term" value="C:membrane"/>
    <property type="evidence" value="ECO:0007669"/>
    <property type="project" value="UniProtKB-SubCell"/>
</dbReference>
<dbReference type="Proteomes" id="UP000193689">
    <property type="component" value="Unassembled WGS sequence"/>
</dbReference>
<name>A0A1Y2EIV5_9PEZI</name>
<dbReference type="PANTHER" id="PTHR33048">
    <property type="entry name" value="PTH11-LIKE INTEGRAL MEMBRANE PROTEIN (AFU_ORTHOLOGUE AFUA_5G11245)"/>
    <property type="match status" value="1"/>
</dbReference>
<gene>
    <name evidence="8" type="ORF">BCR38DRAFT_519788</name>
</gene>
<dbReference type="AlphaFoldDB" id="A0A1Y2EIV5"/>
<evidence type="ECO:0000256" key="6">
    <source>
        <dbReference type="SAM" id="Phobius"/>
    </source>
</evidence>
<dbReference type="EMBL" id="MCFJ01000001">
    <property type="protein sequence ID" value="ORY71377.1"/>
    <property type="molecule type" value="Genomic_DNA"/>
</dbReference>
<keyword evidence="2 6" id="KW-0812">Transmembrane</keyword>
<sequence length="262" mass="28754">MFVPDNDVSLLVSSILLTSISTIVVFTRLYTRVLVIKNPGADDWLMAIAVCASMSFMVVAIYLVRYGLGASFGSIPPENLEKFFHGYWATVPLYNLGLICCKLSIVCQYRRGVSRLTEASACVTSVIRLISLIPASVPNNEVDTSLSGVDAAMWSGIEVNAAITCASLPTLKPMFDRLFQTSSISHNNAECRTSGTDEQSQSRNCSVFHIGRHFVCTKIMEWKNAHSNLKRITSHPEVGLTNCLGVDDLEVASRQEQAHETV</sequence>
<accession>A0A1Y2EIV5</accession>
<keyword evidence="9" id="KW-1185">Reference proteome</keyword>
<feature type="domain" description="Rhodopsin" evidence="7">
    <location>
        <begin position="121"/>
        <end position="176"/>
    </location>
</feature>
<protein>
    <recommendedName>
        <fullName evidence="7">Rhodopsin domain-containing protein</fullName>
    </recommendedName>
</protein>
<evidence type="ECO:0000256" key="5">
    <source>
        <dbReference type="ARBA" id="ARBA00038359"/>
    </source>
</evidence>
<evidence type="ECO:0000256" key="1">
    <source>
        <dbReference type="ARBA" id="ARBA00004141"/>
    </source>
</evidence>
<reference evidence="8 9" key="1">
    <citation type="submission" date="2016-07" db="EMBL/GenBank/DDBJ databases">
        <title>Pervasive Adenine N6-methylation of Active Genes in Fungi.</title>
        <authorList>
            <consortium name="DOE Joint Genome Institute"/>
            <person name="Mondo S.J."/>
            <person name="Dannebaum R.O."/>
            <person name="Kuo R.C."/>
            <person name="Labutti K."/>
            <person name="Haridas S."/>
            <person name="Kuo A."/>
            <person name="Salamov A."/>
            <person name="Ahrendt S.R."/>
            <person name="Lipzen A."/>
            <person name="Sullivan W."/>
            <person name="Andreopoulos W.B."/>
            <person name="Clum A."/>
            <person name="Lindquist E."/>
            <person name="Daum C."/>
            <person name="Ramamoorthy G.K."/>
            <person name="Gryganskyi A."/>
            <person name="Culley D."/>
            <person name="Magnuson J.K."/>
            <person name="James T.Y."/>
            <person name="O'Malley M.A."/>
            <person name="Stajich J.E."/>
            <person name="Spatafora J.W."/>
            <person name="Visel A."/>
            <person name="Grigoriev I.V."/>
        </authorList>
    </citation>
    <scope>NUCLEOTIDE SEQUENCE [LARGE SCALE GENOMIC DNA]</scope>
    <source>
        <strain evidence="8 9">CBS 129021</strain>
    </source>
</reference>
<feature type="domain" description="Rhodopsin" evidence="7">
    <location>
        <begin position="28"/>
        <end position="111"/>
    </location>
</feature>
<comment type="similarity">
    <text evidence="5">Belongs to the SAT4 family.</text>
</comment>
<dbReference type="Pfam" id="PF20684">
    <property type="entry name" value="Fung_rhodopsin"/>
    <property type="match status" value="2"/>
</dbReference>
<evidence type="ECO:0000259" key="7">
    <source>
        <dbReference type="Pfam" id="PF20684"/>
    </source>
</evidence>
<feature type="transmembrane region" description="Helical" evidence="6">
    <location>
        <begin position="43"/>
        <end position="64"/>
    </location>
</feature>
<dbReference type="GeneID" id="63781359"/>
<evidence type="ECO:0000256" key="3">
    <source>
        <dbReference type="ARBA" id="ARBA00022989"/>
    </source>
</evidence>
<dbReference type="InterPro" id="IPR049326">
    <property type="entry name" value="Rhodopsin_dom_fungi"/>
</dbReference>
<evidence type="ECO:0000256" key="2">
    <source>
        <dbReference type="ARBA" id="ARBA00022692"/>
    </source>
</evidence>
<evidence type="ECO:0000256" key="4">
    <source>
        <dbReference type="ARBA" id="ARBA00023136"/>
    </source>
</evidence>
<dbReference type="OrthoDB" id="3648173at2759"/>
<evidence type="ECO:0000313" key="9">
    <source>
        <dbReference type="Proteomes" id="UP000193689"/>
    </source>
</evidence>
<dbReference type="InterPro" id="IPR052337">
    <property type="entry name" value="SAT4-like"/>
</dbReference>
<comment type="caution">
    <text evidence="8">The sequence shown here is derived from an EMBL/GenBank/DDBJ whole genome shotgun (WGS) entry which is preliminary data.</text>
</comment>